<protein>
    <submittedName>
        <fullName evidence="3">Sortase family protein</fullName>
    </submittedName>
</protein>
<dbReference type="InterPro" id="IPR023365">
    <property type="entry name" value="Sortase_dom-sf"/>
</dbReference>
<dbReference type="Proteomes" id="UP000238217">
    <property type="component" value="Unassembled WGS sequence"/>
</dbReference>
<comment type="caution">
    <text evidence="3">The sequence shown here is derived from an EMBL/GenBank/DDBJ whole genome shotgun (WGS) entry which is preliminary data.</text>
</comment>
<gene>
    <name evidence="3" type="ORF">BCL67_11530</name>
</gene>
<feature type="compositionally biased region" description="Low complexity" evidence="2">
    <location>
        <begin position="93"/>
        <end position="111"/>
    </location>
</feature>
<dbReference type="EMBL" id="PVTY01000015">
    <property type="protein sequence ID" value="PRZ13427.1"/>
    <property type="molecule type" value="Genomic_DNA"/>
</dbReference>
<dbReference type="Pfam" id="PF04203">
    <property type="entry name" value="Sortase"/>
    <property type="match status" value="1"/>
</dbReference>
<sequence>MLPPRRPQHEAISTAPASPRRGGALALGCALMLALSACSPGQDAAPAAGEEAAPAAVESEAGRPETTEPAEPSEPTETDADPDGQDAGEDDATPTPTSAPTETEAAPEAAPPASFEIPAIGAGSDLLHLGLRENNTLEVPPGDPGSPASWYTGSPAPGEPGPAVLLGHVDDSLGQPGVFADLPALAEGDEITVDQEDGETATFVVTKAEQYGKNTFPTLEVYGNTEDPELRLITCDGYNEATGEYEDNYVVYATLAD</sequence>
<evidence type="ECO:0000313" key="3">
    <source>
        <dbReference type="EMBL" id="PRZ13427.1"/>
    </source>
</evidence>
<keyword evidence="4" id="KW-1185">Reference proteome</keyword>
<dbReference type="CDD" id="cd05829">
    <property type="entry name" value="Sortase_F"/>
    <property type="match status" value="1"/>
</dbReference>
<proteinExistence type="predicted"/>
<dbReference type="InterPro" id="IPR042001">
    <property type="entry name" value="Sortase_F"/>
</dbReference>
<feature type="compositionally biased region" description="Acidic residues" evidence="2">
    <location>
        <begin position="74"/>
        <end position="92"/>
    </location>
</feature>
<dbReference type="GO" id="GO:0016787">
    <property type="term" value="F:hydrolase activity"/>
    <property type="evidence" value="ECO:0007669"/>
    <property type="project" value="UniProtKB-KW"/>
</dbReference>
<dbReference type="RefSeq" id="WP_258175029.1">
    <property type="nucleotide sequence ID" value="NZ_PVTY01000015.1"/>
</dbReference>
<evidence type="ECO:0000256" key="2">
    <source>
        <dbReference type="SAM" id="MobiDB-lite"/>
    </source>
</evidence>
<dbReference type="NCBIfam" id="NF033748">
    <property type="entry name" value="class_F_sortase"/>
    <property type="match status" value="1"/>
</dbReference>
<keyword evidence="1" id="KW-0378">Hydrolase</keyword>
<dbReference type="Gene3D" id="2.40.260.10">
    <property type="entry name" value="Sortase"/>
    <property type="match status" value="1"/>
</dbReference>
<accession>A0A2T0YEV5</accession>
<organism evidence="3 4">
    <name type="scientific">Nesterenkonia sandarakina</name>
    <dbReference type="NCBI Taxonomy" id="272918"/>
    <lineage>
        <taxon>Bacteria</taxon>
        <taxon>Bacillati</taxon>
        <taxon>Actinomycetota</taxon>
        <taxon>Actinomycetes</taxon>
        <taxon>Micrococcales</taxon>
        <taxon>Micrococcaceae</taxon>
        <taxon>Nesterenkonia</taxon>
    </lineage>
</organism>
<evidence type="ECO:0000256" key="1">
    <source>
        <dbReference type="ARBA" id="ARBA00022801"/>
    </source>
</evidence>
<feature type="compositionally biased region" description="Low complexity" evidence="2">
    <location>
        <begin position="39"/>
        <end position="59"/>
    </location>
</feature>
<evidence type="ECO:0000313" key="4">
    <source>
        <dbReference type="Proteomes" id="UP000238217"/>
    </source>
</evidence>
<feature type="region of interest" description="Disordered" evidence="2">
    <location>
        <begin position="1"/>
        <end position="22"/>
    </location>
</feature>
<dbReference type="SUPFAM" id="SSF63817">
    <property type="entry name" value="Sortase"/>
    <property type="match status" value="1"/>
</dbReference>
<dbReference type="AlphaFoldDB" id="A0A2T0YEV5"/>
<reference evidence="3 4" key="1">
    <citation type="submission" date="2018-03" db="EMBL/GenBank/DDBJ databases">
        <title>Comparative analysis of microorganisms from saline springs in Andes Mountain Range, Colombia.</title>
        <authorList>
            <person name="Rubin E."/>
        </authorList>
    </citation>
    <scope>NUCLEOTIDE SEQUENCE [LARGE SCALE GENOMIC DNA]</scope>
    <source>
        <strain evidence="3 4">CG 35</strain>
    </source>
</reference>
<feature type="region of interest" description="Disordered" evidence="2">
    <location>
        <begin position="135"/>
        <end position="159"/>
    </location>
</feature>
<name>A0A2T0YEV5_9MICC</name>
<feature type="region of interest" description="Disordered" evidence="2">
    <location>
        <begin position="39"/>
        <end position="111"/>
    </location>
</feature>
<dbReference type="InterPro" id="IPR005754">
    <property type="entry name" value="Sortase"/>
</dbReference>